<evidence type="ECO:0000256" key="1">
    <source>
        <dbReference type="ARBA" id="ARBA00006817"/>
    </source>
</evidence>
<evidence type="ECO:0000313" key="4">
    <source>
        <dbReference type="Proteomes" id="UP000321306"/>
    </source>
</evidence>
<dbReference type="InterPro" id="IPR023393">
    <property type="entry name" value="START-like_dom_sf"/>
</dbReference>
<name>A0A511N051_DEIC1</name>
<dbReference type="Gene3D" id="3.30.530.20">
    <property type="match status" value="1"/>
</dbReference>
<evidence type="ECO:0000259" key="2">
    <source>
        <dbReference type="Pfam" id="PF08327"/>
    </source>
</evidence>
<protein>
    <recommendedName>
        <fullName evidence="2">Activator of Hsp90 ATPase homologue 1/2-like C-terminal domain-containing protein</fullName>
    </recommendedName>
</protein>
<accession>A0A511N051</accession>
<dbReference type="AlphaFoldDB" id="A0A511N051"/>
<dbReference type="InterPro" id="IPR013538">
    <property type="entry name" value="ASHA1/2-like_C"/>
</dbReference>
<reference evidence="3 4" key="1">
    <citation type="submission" date="2019-07" db="EMBL/GenBank/DDBJ databases">
        <title>Whole genome shotgun sequence of Deinococcus cellulosilyticus NBRC 106333.</title>
        <authorList>
            <person name="Hosoyama A."/>
            <person name="Uohara A."/>
            <person name="Ohji S."/>
            <person name="Ichikawa N."/>
        </authorList>
    </citation>
    <scope>NUCLEOTIDE SEQUENCE [LARGE SCALE GENOMIC DNA]</scope>
    <source>
        <strain evidence="3 4">NBRC 106333</strain>
    </source>
</reference>
<proteinExistence type="inferred from homology"/>
<dbReference type="EMBL" id="BJXB01000007">
    <property type="protein sequence ID" value="GEM46212.1"/>
    <property type="molecule type" value="Genomic_DNA"/>
</dbReference>
<sequence length="162" mass="18417">MTGVHLLNSAILTLPAPTQIQTVRTFHAPRHLVYRAWTTPELVKRWWASDLGEMTIAEIDLRVGGQWRDVMVTHHGMEVAFHGEFQDIVPNERITSTEIYEGMPEEASMNTAVFTDLPQGTLLTLHIEHRTQQSRDLHLQSGMEKGLQKALNFLEHVALAEK</sequence>
<dbReference type="CDD" id="cd07826">
    <property type="entry name" value="SRPBCC_CalC_Aha1-like_9"/>
    <property type="match status" value="1"/>
</dbReference>
<organism evidence="3 4">
    <name type="scientific">Deinococcus cellulosilyticus (strain DSM 18568 / NBRC 106333 / KACC 11606 / 5516J-15)</name>
    <dbReference type="NCBI Taxonomy" id="1223518"/>
    <lineage>
        <taxon>Bacteria</taxon>
        <taxon>Thermotogati</taxon>
        <taxon>Deinococcota</taxon>
        <taxon>Deinococci</taxon>
        <taxon>Deinococcales</taxon>
        <taxon>Deinococcaceae</taxon>
        <taxon>Deinococcus</taxon>
    </lineage>
</organism>
<dbReference type="Pfam" id="PF08327">
    <property type="entry name" value="AHSA1"/>
    <property type="match status" value="1"/>
</dbReference>
<dbReference type="SUPFAM" id="SSF55961">
    <property type="entry name" value="Bet v1-like"/>
    <property type="match status" value="1"/>
</dbReference>
<evidence type="ECO:0000313" key="3">
    <source>
        <dbReference type="EMBL" id="GEM46212.1"/>
    </source>
</evidence>
<comment type="caution">
    <text evidence="3">The sequence shown here is derived from an EMBL/GenBank/DDBJ whole genome shotgun (WGS) entry which is preliminary data.</text>
</comment>
<gene>
    <name evidence="3" type="ORF">DC3_18470</name>
</gene>
<dbReference type="OrthoDB" id="118413at2"/>
<dbReference type="RefSeq" id="WP_146884037.1">
    <property type="nucleotide sequence ID" value="NZ_BJXB01000007.1"/>
</dbReference>
<comment type="similarity">
    <text evidence="1">Belongs to the AHA1 family.</text>
</comment>
<feature type="domain" description="Activator of Hsp90 ATPase homologue 1/2-like C-terminal" evidence="2">
    <location>
        <begin position="28"/>
        <end position="156"/>
    </location>
</feature>
<keyword evidence="4" id="KW-1185">Reference proteome</keyword>
<dbReference type="Proteomes" id="UP000321306">
    <property type="component" value="Unassembled WGS sequence"/>
</dbReference>